<sequence>MGANTRSISILGSVTVVLSLVVDAVAFQLFNSTPSGIPSACGDALVRNITCDELLSVSAIANQQYIGNKTLAAICVPDCKDSFDEYRSTVENACGTTVYDFSGVNQTVKSFLDPLAWAFNVSCLTSGDEYCYSDITNRKNSIEPCSDCFLQYEAAMLGSVYGRQRVDPDSFSSLLSSCSVPGSSYPYSTPTSTSGATTSSTTSSPIATCTGTAYTVQEGDSCDSISEAHEIATDRFMTENHFDANCTTMNVGDSVCLGASCSLYQVQLDDTCTSILSNYTFYLNQLLSWNPTIHSNCDNLDTMVGKQICVGPPGQGEWDVTTTNFTTSWNVTFVLPTTSFTTIPAQTGAPNYTTSWFVTTSTISNYTQTATASPSAVVSSYNDLKKYCPITFNDAMSGWDITSLPDDCYDGLVEYCEPSMNATMPTSTQFPASCSPAYYEATSSSAVVTPTQSAAPTQSGIAKNCDAYYVVKTNDTCASIVQEFGNFTLTQFYTWNPAIGTSCKYLDVGKQAILLPFERRSLTHVFLDDAVCIGVPGASTPTPTSSGATSTATNTTPSPLMPSTVADCNKYYYVVDGDTCETIEAAYDITAAQFSEWNPYVSNGSDCQHLWLDTYICIGAPDSSSTTATTSTPTTTTQTATSTSSVPSPIMPSTVADCTEYYYVVENDTCESIEAAYDITADQFSTWNPYVSDGTDCQNLWLDNYVCVNAPDQVTTTPTTAASTTTQTASSTTPSPLIPSTDANCTKYHYVVADEDCESIESDYGITAAQFNAWNPYVGTSCAGLWLHYYVCVGV</sequence>
<dbReference type="Proteomes" id="UP001143548">
    <property type="component" value="Unassembled WGS sequence"/>
</dbReference>
<dbReference type="AlphaFoldDB" id="A0A9W6DTV4"/>
<dbReference type="EMBL" id="BROQ01000169">
    <property type="protein sequence ID" value="GKZ26887.1"/>
    <property type="molecule type" value="Genomic_DNA"/>
</dbReference>
<feature type="domain" description="LysM" evidence="5">
    <location>
        <begin position="467"/>
        <end position="514"/>
    </location>
</feature>
<feature type="domain" description="LysM" evidence="5">
    <location>
        <begin position="570"/>
        <end position="618"/>
    </location>
</feature>
<feature type="domain" description="LysM" evidence="5">
    <location>
        <begin position="747"/>
        <end position="793"/>
    </location>
</feature>
<evidence type="ECO:0000256" key="2">
    <source>
        <dbReference type="ARBA" id="ARBA00023026"/>
    </source>
</evidence>
<dbReference type="Gene3D" id="3.10.350.10">
    <property type="entry name" value="LysM domain"/>
    <property type="match status" value="6"/>
</dbReference>
<dbReference type="SUPFAM" id="SSF54106">
    <property type="entry name" value="LysM domain"/>
    <property type="match status" value="6"/>
</dbReference>
<feature type="region of interest" description="Disordered" evidence="3">
    <location>
        <begin position="624"/>
        <end position="646"/>
    </location>
</feature>
<feature type="domain" description="LysM" evidence="5">
    <location>
        <begin position="660"/>
        <end position="708"/>
    </location>
</feature>
<keyword evidence="1" id="KW-0147">Chitin-binding</keyword>
<dbReference type="Pfam" id="PF01476">
    <property type="entry name" value="LysM"/>
    <property type="match status" value="5"/>
</dbReference>
<dbReference type="InterPro" id="IPR036779">
    <property type="entry name" value="LysM_dom_sf"/>
</dbReference>
<comment type="caution">
    <text evidence="6">The sequence shown here is derived from an EMBL/GenBank/DDBJ whole genome shotgun (WGS) entry which is preliminary data.</text>
</comment>
<dbReference type="PROSITE" id="PS51782">
    <property type="entry name" value="LYSM"/>
    <property type="match status" value="6"/>
</dbReference>
<keyword evidence="4" id="KW-0732">Signal</keyword>
<protein>
    <recommendedName>
        <fullName evidence="5">LysM domain-containing protein</fullName>
    </recommendedName>
</protein>
<evidence type="ECO:0000256" key="4">
    <source>
        <dbReference type="SAM" id="SignalP"/>
    </source>
</evidence>
<feature type="signal peptide" evidence="4">
    <location>
        <begin position="1"/>
        <end position="26"/>
    </location>
</feature>
<evidence type="ECO:0000256" key="3">
    <source>
        <dbReference type="SAM" id="MobiDB-lite"/>
    </source>
</evidence>
<feature type="chain" id="PRO_5040912219" description="LysM domain-containing protein" evidence="4">
    <location>
        <begin position="27"/>
        <end position="795"/>
    </location>
</feature>
<proteinExistence type="predicted"/>
<organism evidence="6 7">
    <name type="scientific">Aspergillus brasiliensis</name>
    <dbReference type="NCBI Taxonomy" id="319629"/>
    <lineage>
        <taxon>Eukaryota</taxon>
        <taxon>Fungi</taxon>
        <taxon>Dikarya</taxon>
        <taxon>Ascomycota</taxon>
        <taxon>Pezizomycotina</taxon>
        <taxon>Eurotiomycetes</taxon>
        <taxon>Eurotiomycetidae</taxon>
        <taxon>Eurotiales</taxon>
        <taxon>Aspergillaceae</taxon>
        <taxon>Aspergillus</taxon>
        <taxon>Aspergillus subgen. Circumdati</taxon>
    </lineage>
</organism>
<evidence type="ECO:0000259" key="5">
    <source>
        <dbReference type="PROSITE" id="PS51782"/>
    </source>
</evidence>
<reference evidence="6" key="1">
    <citation type="submission" date="2022-07" db="EMBL/GenBank/DDBJ databases">
        <title>Taxonomy of Aspergillus series Nigri: significant species reduction supported by multi-species coalescent approaches.</title>
        <authorList>
            <person name="Bian C."/>
            <person name="Kusuya Y."/>
            <person name="Sklenar F."/>
            <person name="D'hooge E."/>
            <person name="Yaguchi T."/>
            <person name="Takahashi H."/>
            <person name="Hubka V."/>
        </authorList>
    </citation>
    <scope>NUCLEOTIDE SEQUENCE</scope>
    <source>
        <strain evidence="6">CBS 733.88</strain>
    </source>
</reference>
<gene>
    <name evidence="6" type="ORF">AbraCBS73388_003276</name>
</gene>
<dbReference type="InterPro" id="IPR052210">
    <property type="entry name" value="LysM1-like"/>
</dbReference>
<evidence type="ECO:0000256" key="1">
    <source>
        <dbReference type="ARBA" id="ARBA00022669"/>
    </source>
</evidence>
<dbReference type="PANTHER" id="PTHR34997:SF18">
    <property type="entry name" value="LYSM DOMAIN-CONTAINING PROTEIN"/>
    <property type="match status" value="1"/>
</dbReference>
<keyword evidence="2" id="KW-0843">Virulence</keyword>
<dbReference type="InterPro" id="IPR018392">
    <property type="entry name" value="LysM"/>
</dbReference>
<feature type="domain" description="LysM" evidence="5">
    <location>
        <begin position="212"/>
        <end position="257"/>
    </location>
</feature>
<dbReference type="CDD" id="cd00118">
    <property type="entry name" value="LysM"/>
    <property type="match status" value="5"/>
</dbReference>
<evidence type="ECO:0000313" key="7">
    <source>
        <dbReference type="Proteomes" id="UP001143548"/>
    </source>
</evidence>
<accession>A0A9W6DTV4</accession>
<dbReference type="PANTHER" id="PTHR34997">
    <property type="entry name" value="AM15"/>
    <property type="match status" value="1"/>
</dbReference>
<feature type="domain" description="LysM" evidence="5">
    <location>
        <begin position="262"/>
        <end position="310"/>
    </location>
</feature>
<evidence type="ECO:0000313" key="6">
    <source>
        <dbReference type="EMBL" id="GKZ26887.1"/>
    </source>
</evidence>
<name>A0A9W6DTV4_9EURO</name>
<dbReference type="SMART" id="SM00257">
    <property type="entry name" value="LysM"/>
    <property type="match status" value="6"/>
</dbReference>
<dbReference type="GO" id="GO:0008061">
    <property type="term" value="F:chitin binding"/>
    <property type="evidence" value="ECO:0007669"/>
    <property type="project" value="UniProtKB-KW"/>
</dbReference>